<sequence length="1363" mass="145573">MSIADRRAQKQVPRATYIRCGQPSHAPAVHFIWLNIPPAALATALSANSAPGPSPASSAPTFTFSQPPAVFVPAGSQTTAKPKKSSYRPQGGVQLCAFDGPCTNNRIATNCSNNMCKCHCGETGGCSKRDHNPLGLPRNAPLPTPSSSQQPALPQSTPSHSAPLQPARYQPVPSMDEELARFQDTNAGGWSPDPAFEFTLGQHDADHDTSVQQQIDQDLAFALSLSDDYTNMRSLPSRSPSPVAGPSTFPTALATPTKPQPIPTVDLTADSPLCQDQARQSGILDGAGLNPAVTGVEPRCASRSTSTPSTTTFWASVALPTSLRLGRRGSFSPALVNPDLGFLNGVSVLWLSPSLPLVLSLFANSRPFLAPSASPPTAPYPLSFNPGTAFGGLPTLHPSSNTFVLATSPSSVFPRLSTGSALPRPAVFVTEVPRSLSSGVGFVDWAFRTRLSPSFRADAPHPRVFPESWSREDWLHSLFVLNARVSCAGWIPAIFGPPHAFFLVFFDSATAHRVPASVLGDGVPPGQEGGTVDLRVVLSRIVDQLLLAHVELSLVGANRAELCLRFLPFARSLLRVLANLSRLGIRVCIGERFFDSFLHPVTRLADEDQEILHANLDVDFDDPYEAAFLVADLTSSVPVADRFDHQDPAGTFVEDTAWRVIGDEFDFRPPRLVTLSTGEEAWQPSDAPSLFQVDVLALDFLGDRLGDSVLDSERVVVEPAPLAWARLSEPATPYERADHAAALREPRWLVVDGALQELGSVSDDWELPSPPWGTTRFAAGTLMATFVPRTNSARLSLGMPALDHTASMFRSWESARSYGFEPTISSCPLLFPASFVSPSPLVPPPSPGSPGLRPASPIRVGSPSSSRDPIVISDDEDPIVISDDDGDGKVEGGEASGSRSNPVPATPPPTRPATPGASTAFSAAFSLAVSSSSASSPAVSNAFPRPRLRRPSVPYAPTASSSRPLDERLPRVTWSRPAPSVPNAAIPPAPTLRPLHPRFAHHFEGEYEGRAVGAVVRSAIVSSRRRIPDALFAAVARRRGGFATGCPLANPESVDTHPGISRVPRAVVPPRLVVQVVLGLRPRLQRGILVAVAVPLLRIVGMRVSRSPVPLRASPPPRPLPRSSAPPPPPAGYSRAREETPVAGPSRLRPEPVRSAGPVITPADFGDDEEAVRAIQERSVRERGLPVDLDLESGMSPSPSLRDRLRGVEVLDWTQLSPPAALNVLDHSYNAASGPAAMTGSDAAMAVALSHETLSDPATPRTERFSPWIHMLHQLDRFSSSRTLLGIPVQDFGDRHRLFEDYEALSGDAALMAATALNNGALDAVHIFEYLSGVFSLAARPGSGRARRRHPPPLLVVRVVRIG</sequence>
<feature type="region of interest" description="Disordered" evidence="2">
    <location>
        <begin position="841"/>
        <end position="917"/>
    </location>
</feature>
<organism evidence="3 4">
    <name type="scientific">Mycena chlorophos</name>
    <name type="common">Agaric fungus</name>
    <name type="synonym">Agaricus chlorophos</name>
    <dbReference type="NCBI Taxonomy" id="658473"/>
    <lineage>
        <taxon>Eukaryota</taxon>
        <taxon>Fungi</taxon>
        <taxon>Dikarya</taxon>
        <taxon>Basidiomycota</taxon>
        <taxon>Agaricomycotina</taxon>
        <taxon>Agaricomycetes</taxon>
        <taxon>Agaricomycetidae</taxon>
        <taxon>Agaricales</taxon>
        <taxon>Marasmiineae</taxon>
        <taxon>Mycenaceae</taxon>
        <taxon>Mycena</taxon>
    </lineage>
</organism>
<proteinExistence type="predicted"/>
<accession>A0A8H6TB16</accession>
<feature type="region of interest" description="Disordered" evidence="2">
    <location>
        <begin position="934"/>
        <end position="967"/>
    </location>
</feature>
<keyword evidence="1" id="KW-0945">Host-virus interaction</keyword>
<dbReference type="EMBL" id="JACAZE010000006">
    <property type="protein sequence ID" value="KAF7314044.1"/>
    <property type="molecule type" value="Genomic_DNA"/>
</dbReference>
<feature type="region of interest" description="Disordered" evidence="2">
    <location>
        <begin position="132"/>
        <end position="169"/>
    </location>
</feature>
<protein>
    <submittedName>
        <fullName evidence="3">Uncharacterized protein</fullName>
    </submittedName>
</protein>
<dbReference type="Proteomes" id="UP000613580">
    <property type="component" value="Unassembled WGS sequence"/>
</dbReference>
<feature type="compositionally biased region" description="Acidic residues" evidence="2">
    <location>
        <begin position="873"/>
        <end position="886"/>
    </location>
</feature>
<comment type="caution">
    <text evidence="3">The sequence shown here is derived from an EMBL/GenBank/DDBJ whole genome shotgun (WGS) entry which is preliminary data.</text>
</comment>
<evidence type="ECO:0000313" key="4">
    <source>
        <dbReference type="Proteomes" id="UP000613580"/>
    </source>
</evidence>
<dbReference type="PANTHER" id="PTHR13037:SF24">
    <property type="entry name" value="POLYCOMB PROTEIN PCL-RELATED"/>
    <property type="match status" value="1"/>
</dbReference>
<name>A0A8H6TB16_MYCCL</name>
<feature type="compositionally biased region" description="Low complexity" evidence="2">
    <location>
        <begin position="145"/>
        <end position="159"/>
    </location>
</feature>
<reference evidence="3" key="1">
    <citation type="submission" date="2020-05" db="EMBL/GenBank/DDBJ databases">
        <title>Mycena genomes resolve the evolution of fungal bioluminescence.</title>
        <authorList>
            <person name="Tsai I.J."/>
        </authorList>
    </citation>
    <scope>NUCLEOTIDE SEQUENCE</scope>
    <source>
        <strain evidence="3">110903Hualien_Pintung</strain>
    </source>
</reference>
<keyword evidence="4" id="KW-1185">Reference proteome</keyword>
<evidence type="ECO:0000256" key="2">
    <source>
        <dbReference type="SAM" id="MobiDB-lite"/>
    </source>
</evidence>
<feature type="compositionally biased region" description="Pro residues" evidence="2">
    <location>
        <begin position="1113"/>
        <end position="1131"/>
    </location>
</feature>
<evidence type="ECO:0000256" key="1">
    <source>
        <dbReference type="ARBA" id="ARBA00022581"/>
    </source>
</evidence>
<gene>
    <name evidence="3" type="ORF">HMN09_00563000</name>
</gene>
<evidence type="ECO:0000313" key="3">
    <source>
        <dbReference type="EMBL" id="KAF7314044.1"/>
    </source>
</evidence>
<dbReference type="PANTHER" id="PTHR13037">
    <property type="entry name" value="FORMIN"/>
    <property type="match status" value="1"/>
</dbReference>
<feature type="region of interest" description="Disordered" evidence="2">
    <location>
        <begin position="1107"/>
        <end position="1164"/>
    </location>
</feature>